<comment type="cofactor">
    <cofactor evidence="6">
        <name>Mg(2+)</name>
        <dbReference type="ChEBI" id="CHEBI:18420"/>
    </cofactor>
</comment>
<dbReference type="SUPFAM" id="SSF88723">
    <property type="entry name" value="PIN domain-like"/>
    <property type="match status" value="1"/>
</dbReference>
<keyword evidence="4 6" id="KW-0378">Hydrolase</keyword>
<dbReference type="AlphaFoldDB" id="G7VGM6"/>
<protein>
    <recommendedName>
        <fullName evidence="6">Ribonuclease VapC</fullName>
        <shortName evidence="6">RNase VapC</shortName>
        <ecNumber evidence="6">3.1.-.-</ecNumber>
    </recommendedName>
    <alternativeName>
        <fullName evidence="6">Putative toxin VapC</fullName>
    </alternativeName>
</protein>
<dbReference type="STRING" id="1104324.P186_1714"/>
<dbReference type="CDD" id="cd09873">
    <property type="entry name" value="PIN_Pae0151-like"/>
    <property type="match status" value="1"/>
</dbReference>
<dbReference type="Pfam" id="PF01850">
    <property type="entry name" value="PIN"/>
    <property type="match status" value="1"/>
</dbReference>
<evidence type="ECO:0000256" key="2">
    <source>
        <dbReference type="ARBA" id="ARBA00022722"/>
    </source>
</evidence>
<dbReference type="InterPro" id="IPR044153">
    <property type="entry name" value="PIN_Pae0151-like"/>
</dbReference>
<accession>G7VGM6</accession>
<dbReference type="InterPro" id="IPR022907">
    <property type="entry name" value="VapC_family"/>
</dbReference>
<dbReference type="OrthoDB" id="269293at2157"/>
<evidence type="ECO:0000256" key="6">
    <source>
        <dbReference type="HAMAP-Rule" id="MF_00265"/>
    </source>
</evidence>
<dbReference type="GeneID" id="11596211"/>
<dbReference type="PANTHER" id="PTHR35901">
    <property type="entry name" value="RIBONUCLEASE VAPC3"/>
    <property type="match status" value="1"/>
</dbReference>
<name>G7VGM6_9CREN</name>
<dbReference type="eggNOG" id="arCOG00726">
    <property type="taxonomic scope" value="Archaea"/>
</dbReference>
<keyword evidence="5 6" id="KW-0460">Magnesium</keyword>
<feature type="binding site" evidence="6">
    <location>
        <position position="5"/>
    </location>
    <ligand>
        <name>Mg(2+)</name>
        <dbReference type="ChEBI" id="CHEBI:18420"/>
    </ligand>
</feature>
<keyword evidence="6" id="KW-0800">Toxin</keyword>
<dbReference type="GO" id="GO:0000287">
    <property type="term" value="F:magnesium ion binding"/>
    <property type="evidence" value="ECO:0007669"/>
    <property type="project" value="UniProtKB-UniRule"/>
</dbReference>
<dbReference type="Gene3D" id="3.40.50.1010">
    <property type="entry name" value="5'-nuclease"/>
    <property type="match status" value="1"/>
</dbReference>
<dbReference type="RefSeq" id="WP_014288952.1">
    <property type="nucleotide sequence ID" value="NC_016645.1"/>
</dbReference>
<reference evidence="8 9" key="1">
    <citation type="journal article" date="2012" name="J. Bacteriol.">
        <title>Complete genome sequence of strain 1860, a crenarchaeon of the genus pyrobaculum able to grow with various electron acceptors.</title>
        <authorList>
            <person name="Mardanov A.V."/>
            <person name="Gumerov V.M."/>
            <person name="Slobodkina G.B."/>
            <person name="Beletsky A.V."/>
            <person name="Bonch-Osmolovskaya E.A."/>
            <person name="Ravin N.V."/>
            <person name="Skryabin K.G."/>
        </authorList>
    </citation>
    <scope>NUCLEOTIDE SEQUENCE [LARGE SCALE GENOMIC DNA]</scope>
    <source>
        <strain evidence="8 9">1860</strain>
    </source>
</reference>
<keyword evidence="1 6" id="KW-1277">Toxin-antitoxin system</keyword>
<dbReference type="HOGENOM" id="CLU_121774_2_1_2"/>
<evidence type="ECO:0000256" key="5">
    <source>
        <dbReference type="ARBA" id="ARBA00022842"/>
    </source>
</evidence>
<dbReference type="GO" id="GO:0090729">
    <property type="term" value="F:toxin activity"/>
    <property type="evidence" value="ECO:0007669"/>
    <property type="project" value="UniProtKB-KW"/>
</dbReference>
<evidence type="ECO:0000313" key="8">
    <source>
        <dbReference type="EMBL" id="AET33126.1"/>
    </source>
</evidence>
<dbReference type="GO" id="GO:0004540">
    <property type="term" value="F:RNA nuclease activity"/>
    <property type="evidence" value="ECO:0007669"/>
    <property type="project" value="InterPro"/>
</dbReference>
<dbReference type="Proteomes" id="UP000005867">
    <property type="component" value="Chromosome"/>
</dbReference>
<evidence type="ECO:0000256" key="3">
    <source>
        <dbReference type="ARBA" id="ARBA00022723"/>
    </source>
</evidence>
<feature type="binding site" evidence="6">
    <location>
        <position position="98"/>
    </location>
    <ligand>
        <name>Mg(2+)</name>
        <dbReference type="ChEBI" id="CHEBI:18420"/>
    </ligand>
</feature>
<organism evidence="8 9">
    <name type="scientific">Pyrobaculum ferrireducens</name>
    <dbReference type="NCBI Taxonomy" id="1104324"/>
    <lineage>
        <taxon>Archaea</taxon>
        <taxon>Thermoproteota</taxon>
        <taxon>Thermoprotei</taxon>
        <taxon>Thermoproteales</taxon>
        <taxon>Thermoproteaceae</taxon>
        <taxon>Pyrobaculum</taxon>
    </lineage>
</organism>
<evidence type="ECO:0000256" key="4">
    <source>
        <dbReference type="ARBA" id="ARBA00022801"/>
    </source>
</evidence>
<proteinExistence type="inferred from homology"/>
<comment type="function">
    <text evidence="6">Toxic component of a toxin-antitoxin (TA) system. An RNase.</text>
</comment>
<dbReference type="InterPro" id="IPR051619">
    <property type="entry name" value="TypeII_TA_RNase_PINc/VapC"/>
</dbReference>
<evidence type="ECO:0000259" key="7">
    <source>
        <dbReference type="Pfam" id="PF01850"/>
    </source>
</evidence>
<dbReference type="EMBL" id="CP003098">
    <property type="protein sequence ID" value="AET33126.1"/>
    <property type="molecule type" value="Genomic_DNA"/>
</dbReference>
<dbReference type="GO" id="GO:0016787">
    <property type="term" value="F:hydrolase activity"/>
    <property type="evidence" value="ECO:0007669"/>
    <property type="project" value="UniProtKB-KW"/>
</dbReference>
<dbReference type="HAMAP" id="MF_00265">
    <property type="entry name" value="VapC_Nob1"/>
    <property type="match status" value="1"/>
</dbReference>
<evidence type="ECO:0000313" key="9">
    <source>
        <dbReference type="Proteomes" id="UP000005867"/>
    </source>
</evidence>
<dbReference type="EC" id="3.1.-.-" evidence="6"/>
<evidence type="ECO:0000256" key="1">
    <source>
        <dbReference type="ARBA" id="ARBA00022649"/>
    </source>
</evidence>
<feature type="domain" description="PIN" evidence="7">
    <location>
        <begin position="2"/>
        <end position="121"/>
    </location>
</feature>
<gene>
    <name evidence="6" type="primary">vapC</name>
    <name evidence="8" type="ORF">P186_1714</name>
</gene>
<comment type="similarity">
    <text evidence="6">Belongs to the PINc/VapC protein family.</text>
</comment>
<keyword evidence="2 6" id="KW-0540">Nuclease</keyword>
<keyword evidence="9" id="KW-1185">Reference proteome</keyword>
<keyword evidence="3 6" id="KW-0479">Metal-binding</keyword>
<dbReference type="InterPro" id="IPR029060">
    <property type="entry name" value="PIN-like_dom_sf"/>
</dbReference>
<sequence length="153" mass="16436">MIVIDSSVFASVVVKDEFYDRCRSYVARGDKATVDIAYAEVANVVWKHVKMGRIPASEAAYRVRLANKIISSANVYRSIDLLEEAVETAVTHGVAVYDALYLTLAVKLGAKLATTDRSLAERLGGQAISLLNCSLKTGGLQSLQRGEAASATP</sequence>
<dbReference type="InterPro" id="IPR002716">
    <property type="entry name" value="PIN_dom"/>
</dbReference>
<dbReference type="KEGG" id="pyr:P186_1714"/>
<dbReference type="PANTHER" id="PTHR35901:SF1">
    <property type="entry name" value="EXONUCLEASE VAPC9"/>
    <property type="match status" value="1"/>
</dbReference>